<gene>
    <name evidence="1" type="ORF">KUCAC02_001551</name>
</gene>
<organism evidence="1 2">
    <name type="scientific">Chaenocephalus aceratus</name>
    <name type="common">Blackfin icefish</name>
    <name type="synonym">Chaenichthys aceratus</name>
    <dbReference type="NCBI Taxonomy" id="36190"/>
    <lineage>
        <taxon>Eukaryota</taxon>
        <taxon>Metazoa</taxon>
        <taxon>Chordata</taxon>
        <taxon>Craniata</taxon>
        <taxon>Vertebrata</taxon>
        <taxon>Euteleostomi</taxon>
        <taxon>Actinopterygii</taxon>
        <taxon>Neopterygii</taxon>
        <taxon>Teleostei</taxon>
        <taxon>Neoteleostei</taxon>
        <taxon>Acanthomorphata</taxon>
        <taxon>Eupercaria</taxon>
        <taxon>Perciformes</taxon>
        <taxon>Notothenioidei</taxon>
        <taxon>Channichthyidae</taxon>
        <taxon>Chaenocephalus</taxon>
    </lineage>
</organism>
<dbReference type="Proteomes" id="UP001057452">
    <property type="component" value="Chromosome 3"/>
</dbReference>
<name>A0ACB9XT11_CHAAC</name>
<proteinExistence type="predicted"/>
<evidence type="ECO:0000313" key="2">
    <source>
        <dbReference type="Proteomes" id="UP001057452"/>
    </source>
</evidence>
<protein>
    <submittedName>
        <fullName evidence="1">Uncharacterized protein</fullName>
    </submittedName>
</protein>
<sequence length="104" mass="11408">HSNRAEAHKHKVQCVNPHSLTSPSLPSMAYEHLCIEGEKGRGEIPTYPSGESTGRATRECMFFSCREAIKRPAATKNTLRGVNSSRSKTAALIRSGSRYSTSDE</sequence>
<keyword evidence="2" id="KW-1185">Reference proteome</keyword>
<reference evidence="1" key="1">
    <citation type="submission" date="2022-05" db="EMBL/GenBank/DDBJ databases">
        <title>Chromosome-level genome of Chaenocephalus aceratus.</title>
        <authorList>
            <person name="Park H."/>
        </authorList>
    </citation>
    <scope>NUCLEOTIDE SEQUENCE</scope>
    <source>
        <strain evidence="1">KU_202001</strain>
    </source>
</reference>
<accession>A0ACB9XT11</accession>
<evidence type="ECO:0000313" key="1">
    <source>
        <dbReference type="EMBL" id="KAI4829891.1"/>
    </source>
</evidence>
<comment type="caution">
    <text evidence="1">The sequence shown here is derived from an EMBL/GenBank/DDBJ whole genome shotgun (WGS) entry which is preliminary data.</text>
</comment>
<feature type="non-terminal residue" evidence="1">
    <location>
        <position position="1"/>
    </location>
</feature>
<dbReference type="EMBL" id="CM043787">
    <property type="protein sequence ID" value="KAI4829891.1"/>
    <property type="molecule type" value="Genomic_DNA"/>
</dbReference>